<dbReference type="SUPFAM" id="SSF82714">
    <property type="entry name" value="Multidrug efflux transporter AcrB TolC docking domain, DN and DC subdomains"/>
    <property type="match status" value="2"/>
</dbReference>
<name>H8GGS6_METAL</name>
<feature type="transmembrane region" description="Helical" evidence="1">
    <location>
        <begin position="20"/>
        <end position="40"/>
    </location>
</feature>
<dbReference type="EMBL" id="CM001475">
    <property type="protein sequence ID" value="EIC30039.1"/>
    <property type="molecule type" value="Genomic_DNA"/>
</dbReference>
<feature type="transmembrane region" description="Helical" evidence="1">
    <location>
        <begin position="923"/>
        <end position="942"/>
    </location>
</feature>
<reference evidence="2 3" key="1">
    <citation type="journal article" date="2013" name="Genome Announc.">
        <title>Genome Sequence of the Obligate Gammaproteobacterial Methanotroph Methylomicrobium album Strain BG8.</title>
        <authorList>
            <person name="Kits K.D."/>
            <person name="Kalyuzhnaya M.G."/>
            <person name="Klotz M.G."/>
            <person name="Jetten M.S."/>
            <person name="Op den Camp H.J."/>
            <person name="Vuilleumier S."/>
            <person name="Bringel F."/>
            <person name="Dispirito A.A."/>
            <person name="Murrell J.C."/>
            <person name="Bruce D."/>
            <person name="Cheng J.F."/>
            <person name="Copeland A."/>
            <person name="Goodwin L."/>
            <person name="Hauser L."/>
            <person name="Lajus A."/>
            <person name="Land M.L."/>
            <person name="Lapidus A."/>
            <person name="Lucas S."/>
            <person name="Medigue C."/>
            <person name="Pitluck S."/>
            <person name="Woyke T."/>
            <person name="Zeytun A."/>
            <person name="Stein L.Y."/>
        </authorList>
    </citation>
    <scope>NUCLEOTIDE SEQUENCE [LARGE SCALE GENOMIC DNA]</scope>
    <source>
        <strain evidence="2 3">BG8</strain>
    </source>
</reference>
<dbReference type="AlphaFoldDB" id="H8GGS6"/>
<feature type="transmembrane region" description="Helical" evidence="1">
    <location>
        <begin position="530"/>
        <end position="552"/>
    </location>
</feature>
<dbReference type="Pfam" id="PF00873">
    <property type="entry name" value="ACR_tran"/>
    <property type="match status" value="1"/>
</dbReference>
<sequence>MKLSAFRPRSPLAWFAANPVAANLLMLLIWLGGVGGLLTLERDVYPRFSPGQFEIVAVYPGAGPADVETGLCIPLEEAIYDLPGIGHLDTSVFEGECQIKVGVLPGHERDAVMSAARGRIDALTRLPAAVEKIDVREAQRDGDDGVIWVALYGDAEPLRLKDLGERIRAELSALPGVTQAVDYGRMQYEIGVEVRAERLQQYGLTLEQVAAAIRRASPALAGGPVKTPTGDLLLHVQAGAVSGDAVAALPLLGLADGGTIKIGDVATVGDGLGEKVLQWRHDGLPAQGWEIHAEAGGIAVAQAVRDYVARAQTTLPPGLHLKTWWDDSIAFDQRIDTLLEDGLSGFILVWLVLTLFLRARVAWWAGMGILTSVLGALWWMPLLGLSLNMLSLFGFLLAMGILVDDAIIIGESVHSEQQKPGADPLRAAAAGVRKVALPVLLSIAIAVAAFLPGLFLPGWSGAMMRPIVWVMILTLVFSLAEALLILPAHLAAPAENNADNGALARWRERLNRLLEGWVARRYRPLLEKALAWRYLVLSLFAALLLLTGGLYAGGHVRRAMNPDISKDAFWARLTVPPGTAPEQTRRLAERVEKALLDYRDELEKAEPGFSLLVGQETLIWEQEAGLWLELSDAARQRIKVDDFVREWRRRIGELGFARLDFIVREGDVPYDIVLNLSADDPQALRDAGTDLKKRLAAYPGVYDVLDSNIAGKPQLRLQLTAAGEAMGLKAADLAEQVRHAYYGVEAQRFQRGRNEVKVMVRLPLGQRRSLDDLYTLPVALPDDKKTVLAQVAQVEFEPGVSQMIRRDRRRVLEVAARIDPAQADLNAIYTDLERQVLPALQTRFAGLSADPGRERQEQRQTLQALANNTAIALCVIYAIIAVAFRSYALPLVFLLAAPMAWCGAVLAHAALGMPLSMESLVGMIAASGVVVNDSMVLLDYIHEHEARVSDRLTLVAEACSARFRPIFLAFVTNFAGFLPTLLETSEQAQFLVPMTLSLAAGLLFGMFASLLLTPVCYAVLQDFQRRSGDAG</sequence>
<dbReference type="PANTHER" id="PTHR32063:SF33">
    <property type="entry name" value="RND SUPERFAMILY EFFLUX PUMP PERMEASE COMPONENT"/>
    <property type="match status" value="1"/>
</dbReference>
<protein>
    <submittedName>
        <fullName evidence="2">Cation/multidrug efflux pump</fullName>
    </submittedName>
</protein>
<dbReference type="GO" id="GO:0005886">
    <property type="term" value="C:plasma membrane"/>
    <property type="evidence" value="ECO:0007669"/>
    <property type="project" value="TreeGrafter"/>
</dbReference>
<keyword evidence="1" id="KW-1133">Transmembrane helix</keyword>
<dbReference type="Gene3D" id="3.30.70.1440">
    <property type="entry name" value="Multidrug efflux transporter AcrB pore domain"/>
    <property type="match status" value="1"/>
</dbReference>
<keyword evidence="1" id="KW-0812">Transmembrane</keyword>
<keyword evidence="3" id="KW-1185">Reference proteome</keyword>
<gene>
    <name evidence="2" type="ORF">Metal_2301</name>
</gene>
<feature type="transmembrane region" description="Helical" evidence="1">
    <location>
        <begin position="963"/>
        <end position="982"/>
    </location>
</feature>
<dbReference type="SUPFAM" id="SSF82866">
    <property type="entry name" value="Multidrug efflux transporter AcrB transmembrane domain"/>
    <property type="match status" value="2"/>
</dbReference>
<feature type="transmembrane region" description="Helical" evidence="1">
    <location>
        <begin position="891"/>
        <end position="911"/>
    </location>
</feature>
<dbReference type="HOGENOM" id="CLU_002755_1_2_6"/>
<feature type="transmembrane region" description="Helical" evidence="1">
    <location>
        <begin position="435"/>
        <end position="455"/>
    </location>
</feature>
<dbReference type="GO" id="GO:0042910">
    <property type="term" value="F:xenobiotic transmembrane transporter activity"/>
    <property type="evidence" value="ECO:0007669"/>
    <property type="project" value="TreeGrafter"/>
</dbReference>
<organism evidence="2 3">
    <name type="scientific">Methylomicrobium album BG8</name>
    <dbReference type="NCBI Taxonomy" id="686340"/>
    <lineage>
        <taxon>Bacteria</taxon>
        <taxon>Pseudomonadati</taxon>
        <taxon>Pseudomonadota</taxon>
        <taxon>Gammaproteobacteria</taxon>
        <taxon>Methylococcales</taxon>
        <taxon>Methylococcaceae</taxon>
        <taxon>Methylomicrobium</taxon>
    </lineage>
</organism>
<evidence type="ECO:0000313" key="2">
    <source>
        <dbReference type="EMBL" id="EIC30039.1"/>
    </source>
</evidence>
<proteinExistence type="predicted"/>
<dbReference type="Gene3D" id="1.20.1640.10">
    <property type="entry name" value="Multidrug efflux transporter AcrB transmembrane domain"/>
    <property type="match status" value="2"/>
</dbReference>
<dbReference type="Proteomes" id="UP000005090">
    <property type="component" value="Chromosome"/>
</dbReference>
<feature type="transmembrane region" description="Helical" evidence="1">
    <location>
        <begin position="865"/>
        <end position="884"/>
    </location>
</feature>
<dbReference type="eggNOG" id="COG0841">
    <property type="taxonomic scope" value="Bacteria"/>
</dbReference>
<dbReference type="PRINTS" id="PR00702">
    <property type="entry name" value="ACRIFLAVINRP"/>
</dbReference>
<feature type="transmembrane region" description="Helical" evidence="1">
    <location>
        <begin position="467"/>
        <end position="486"/>
    </location>
</feature>
<dbReference type="InterPro" id="IPR027463">
    <property type="entry name" value="AcrB_DN_DC_subdom"/>
</dbReference>
<dbReference type="InterPro" id="IPR001036">
    <property type="entry name" value="Acrflvin-R"/>
</dbReference>
<dbReference type="RefSeq" id="WP_005372387.1">
    <property type="nucleotide sequence ID" value="NZ_CM001475.1"/>
</dbReference>
<dbReference type="STRING" id="686340.Metal_2301"/>
<dbReference type="Gene3D" id="3.30.70.1320">
    <property type="entry name" value="Multidrug efflux transporter AcrB pore domain like"/>
    <property type="match status" value="1"/>
</dbReference>
<evidence type="ECO:0000313" key="3">
    <source>
        <dbReference type="Proteomes" id="UP000005090"/>
    </source>
</evidence>
<dbReference type="PANTHER" id="PTHR32063">
    <property type="match status" value="1"/>
</dbReference>
<dbReference type="Gene3D" id="3.30.70.1430">
    <property type="entry name" value="Multidrug efflux transporter AcrB pore domain"/>
    <property type="match status" value="2"/>
</dbReference>
<evidence type="ECO:0000256" key="1">
    <source>
        <dbReference type="SAM" id="Phobius"/>
    </source>
</evidence>
<accession>H8GGS6</accession>
<keyword evidence="1" id="KW-0472">Membrane</keyword>
<feature type="transmembrane region" description="Helical" evidence="1">
    <location>
        <begin position="994"/>
        <end position="1020"/>
    </location>
</feature>
<dbReference type="Gene3D" id="3.30.2090.10">
    <property type="entry name" value="Multidrug efflux transporter AcrB TolC docking domain, DN and DC subdomains"/>
    <property type="match status" value="2"/>
</dbReference>
<dbReference type="SUPFAM" id="SSF82693">
    <property type="entry name" value="Multidrug efflux transporter AcrB pore domain, PN1, PN2, PC1 and PC2 subdomains"/>
    <property type="match status" value="2"/>
</dbReference>